<comment type="caution">
    <text evidence="2">The sequence shown here is derived from an EMBL/GenBank/DDBJ whole genome shotgun (WGS) entry which is preliminary data.</text>
</comment>
<feature type="compositionally biased region" description="Low complexity" evidence="1">
    <location>
        <begin position="1"/>
        <end position="22"/>
    </location>
</feature>
<name>A0A2S7URJ0_9GAMM</name>
<feature type="compositionally biased region" description="Polar residues" evidence="1">
    <location>
        <begin position="23"/>
        <end position="40"/>
    </location>
</feature>
<keyword evidence="3" id="KW-1185">Reference proteome</keyword>
<dbReference type="OrthoDB" id="6119669at2"/>
<dbReference type="RefSeq" id="WP_105051028.1">
    <property type="nucleotide sequence ID" value="NZ_BMYG01000004.1"/>
</dbReference>
<sequence>MINSVSSGMSMPGMQSSSSGQQKLTTEQQTLMSETLSQFDPDNLTEADALSIVETFSEAGIQPNGEFADAVAELGYDAKEIGDLAQVSEEGQRPPPPPPPQQSSEEITSLVDYLSELVEETLATSGSEKLTDEDKESILAQVFEEFNIEDQSSIINTSV</sequence>
<evidence type="ECO:0000256" key="1">
    <source>
        <dbReference type="SAM" id="MobiDB-lite"/>
    </source>
</evidence>
<feature type="region of interest" description="Disordered" evidence="1">
    <location>
        <begin position="1"/>
        <end position="41"/>
    </location>
</feature>
<proteinExistence type="predicted"/>
<organism evidence="2 3">
    <name type="scientific">Psychrosphaera saromensis</name>
    <dbReference type="NCBI Taxonomy" id="716813"/>
    <lineage>
        <taxon>Bacteria</taxon>
        <taxon>Pseudomonadati</taxon>
        <taxon>Pseudomonadota</taxon>
        <taxon>Gammaproteobacteria</taxon>
        <taxon>Alteromonadales</taxon>
        <taxon>Pseudoalteromonadaceae</taxon>
        <taxon>Psychrosphaera</taxon>
    </lineage>
</organism>
<protein>
    <submittedName>
        <fullName evidence="2">Uncharacterized protein</fullName>
    </submittedName>
</protein>
<reference evidence="2 3" key="1">
    <citation type="submission" date="2016-12" db="EMBL/GenBank/DDBJ databases">
        <title>Diversity of luminous bacteria.</title>
        <authorList>
            <person name="Yoshizawa S."/>
            <person name="Kogure K."/>
        </authorList>
    </citation>
    <scope>NUCLEOTIDE SEQUENCE [LARGE SCALE GENOMIC DNA]</scope>
    <source>
        <strain evidence="2 3">SA4-48</strain>
    </source>
</reference>
<dbReference type="AlphaFoldDB" id="A0A2S7URJ0"/>
<gene>
    <name evidence="2" type="ORF">BTO11_02130</name>
</gene>
<feature type="region of interest" description="Disordered" evidence="1">
    <location>
        <begin position="81"/>
        <end position="106"/>
    </location>
</feature>
<accession>A0A2S7URJ0</accession>
<evidence type="ECO:0000313" key="2">
    <source>
        <dbReference type="EMBL" id="PQJ52563.1"/>
    </source>
</evidence>
<dbReference type="Proteomes" id="UP000239007">
    <property type="component" value="Unassembled WGS sequence"/>
</dbReference>
<evidence type="ECO:0000313" key="3">
    <source>
        <dbReference type="Proteomes" id="UP000239007"/>
    </source>
</evidence>
<dbReference type="EMBL" id="MSCH01000003">
    <property type="protein sequence ID" value="PQJ52563.1"/>
    <property type="molecule type" value="Genomic_DNA"/>
</dbReference>